<comment type="caution">
    <text evidence="1">The sequence shown here is derived from an EMBL/GenBank/DDBJ whole genome shotgun (WGS) entry which is preliminary data.</text>
</comment>
<name>A0ABW7JF29_9VIBR</name>
<organism evidence="1 2">
    <name type="scientific">Vibrio jasicida</name>
    <dbReference type="NCBI Taxonomy" id="766224"/>
    <lineage>
        <taxon>Bacteria</taxon>
        <taxon>Pseudomonadati</taxon>
        <taxon>Pseudomonadota</taxon>
        <taxon>Gammaproteobacteria</taxon>
        <taxon>Vibrionales</taxon>
        <taxon>Vibrionaceae</taxon>
        <taxon>Vibrio</taxon>
    </lineage>
</organism>
<dbReference type="EMBL" id="JBIHSE010000004">
    <property type="protein sequence ID" value="MFH0274921.1"/>
    <property type="molecule type" value="Genomic_DNA"/>
</dbReference>
<evidence type="ECO:0000313" key="2">
    <source>
        <dbReference type="Proteomes" id="UP001607221"/>
    </source>
</evidence>
<proteinExistence type="predicted"/>
<evidence type="ECO:0000313" key="1">
    <source>
        <dbReference type="EMBL" id="MFH0274921.1"/>
    </source>
</evidence>
<dbReference type="Proteomes" id="UP001607221">
    <property type="component" value="Unassembled WGS sequence"/>
</dbReference>
<reference evidence="1 2" key="1">
    <citation type="submission" date="2024-10" db="EMBL/GenBank/DDBJ databases">
        <authorList>
            <person name="Yibar A."/>
            <person name="Saticioglu I.B."/>
            <person name="Duman M."/>
            <person name="Ajmi N."/>
            <person name="Gurler F."/>
            <person name="Ay H."/>
            <person name="Onuk E."/>
            <person name="Guler S."/>
            <person name="Romalde J.L."/>
        </authorList>
    </citation>
    <scope>NUCLEOTIDE SEQUENCE [LARGE SCALE GENOMIC DNA]</scope>
    <source>
        <strain evidence="1 2">1-TCBS-A</strain>
    </source>
</reference>
<sequence>MSVRWLFMPYCVQKITFDKSDRRYRSKKNYYVVLNRHYKPLGMKGDYVDYANYAVPIKGLTRAKVLKIAHKPDLENLDVFYFYDDSCVPDSNKASMDSYLERLSVFMKLKHDDRPH</sequence>
<keyword evidence="2" id="KW-1185">Reference proteome</keyword>
<protein>
    <submittedName>
        <fullName evidence="1">Uncharacterized protein</fullName>
    </submittedName>
</protein>
<accession>A0ABW7JF29</accession>
<dbReference type="RefSeq" id="WP_394633224.1">
    <property type="nucleotide sequence ID" value="NZ_JBIHSE010000004.1"/>
</dbReference>
<gene>
    <name evidence="1" type="ORF">ACGRHZ_26970</name>
</gene>